<comment type="subcellular location">
    <subcellularLocation>
        <location evidence="1">Membrane</location>
        <topology evidence="1">Multi-pass membrane protein</topology>
    </subcellularLocation>
</comment>
<protein>
    <submittedName>
        <fullName evidence="6">Polysaccharide biosynthesis protein</fullName>
    </submittedName>
</protein>
<evidence type="ECO:0000256" key="3">
    <source>
        <dbReference type="ARBA" id="ARBA00022989"/>
    </source>
</evidence>
<dbReference type="AlphaFoldDB" id="A0A178MB67"/>
<dbReference type="Proteomes" id="UP000078287">
    <property type="component" value="Unassembled WGS sequence"/>
</dbReference>
<keyword evidence="7" id="KW-1185">Reference proteome</keyword>
<feature type="transmembrane region" description="Helical" evidence="5">
    <location>
        <begin position="338"/>
        <end position="358"/>
    </location>
</feature>
<dbReference type="RefSeq" id="WP_066786765.1">
    <property type="nucleotide sequence ID" value="NZ_LWQS01000049.1"/>
</dbReference>
<comment type="caution">
    <text evidence="6">The sequence shown here is derived from an EMBL/GenBank/DDBJ whole genome shotgun (WGS) entry which is preliminary data.</text>
</comment>
<dbReference type="STRING" id="1707952.A6A03_01940"/>
<dbReference type="PANTHER" id="PTHR43424:SF1">
    <property type="entry name" value="LOCUS PUTATIVE PROTEIN 1-RELATED"/>
    <property type="match status" value="1"/>
</dbReference>
<dbReference type="InterPro" id="IPR002797">
    <property type="entry name" value="Polysacc_synth"/>
</dbReference>
<feature type="transmembrane region" description="Helical" evidence="5">
    <location>
        <begin position="219"/>
        <end position="241"/>
    </location>
</feature>
<gene>
    <name evidence="6" type="ORF">A6A03_01940</name>
</gene>
<feature type="transmembrane region" description="Helical" evidence="5">
    <location>
        <begin position="261"/>
        <end position="283"/>
    </location>
</feature>
<evidence type="ECO:0000256" key="5">
    <source>
        <dbReference type="SAM" id="Phobius"/>
    </source>
</evidence>
<dbReference type="InterPro" id="IPR052556">
    <property type="entry name" value="PolySynth_Transporter"/>
</dbReference>
<organism evidence="6 7">
    <name type="scientific">Chloroflexus islandicus</name>
    <dbReference type="NCBI Taxonomy" id="1707952"/>
    <lineage>
        <taxon>Bacteria</taxon>
        <taxon>Bacillati</taxon>
        <taxon>Chloroflexota</taxon>
        <taxon>Chloroflexia</taxon>
        <taxon>Chloroflexales</taxon>
        <taxon>Chloroflexineae</taxon>
        <taxon>Chloroflexaceae</taxon>
        <taxon>Chloroflexus</taxon>
    </lineage>
</organism>
<evidence type="ECO:0000313" key="6">
    <source>
        <dbReference type="EMBL" id="OAN46041.1"/>
    </source>
</evidence>
<keyword evidence="3 5" id="KW-1133">Transmembrane helix</keyword>
<feature type="transmembrane region" description="Helical" evidence="5">
    <location>
        <begin position="405"/>
        <end position="423"/>
    </location>
</feature>
<feature type="transmembrane region" description="Helical" evidence="5">
    <location>
        <begin position="158"/>
        <end position="180"/>
    </location>
</feature>
<keyword evidence="4 5" id="KW-0472">Membrane</keyword>
<proteinExistence type="predicted"/>
<feature type="transmembrane region" description="Helical" evidence="5">
    <location>
        <begin position="99"/>
        <end position="122"/>
    </location>
</feature>
<feature type="transmembrane region" description="Helical" evidence="5">
    <location>
        <begin position="435"/>
        <end position="453"/>
    </location>
</feature>
<feature type="transmembrane region" description="Helical" evidence="5">
    <location>
        <begin position="459"/>
        <end position="480"/>
    </location>
</feature>
<dbReference type="PANTHER" id="PTHR43424">
    <property type="entry name" value="LOCUS PUTATIVE PROTEIN 1-RELATED"/>
    <property type="match status" value="1"/>
</dbReference>
<dbReference type="Pfam" id="PF01943">
    <property type="entry name" value="Polysacc_synt"/>
    <property type="match status" value="1"/>
</dbReference>
<feature type="transmembrane region" description="Helical" evidence="5">
    <location>
        <begin position="57"/>
        <end position="79"/>
    </location>
</feature>
<feature type="transmembrane region" description="Helical" evidence="5">
    <location>
        <begin position="370"/>
        <end position="393"/>
    </location>
</feature>
<accession>A0A178MB67</accession>
<reference evidence="6 7" key="1">
    <citation type="submission" date="2016-04" db="EMBL/GenBank/DDBJ databases">
        <title>Chloroflexus islandicus sp. nov., a thermophilic filamentous anoxygenic phototrophic bacterium from geyser Strokkur (Iceland).</title>
        <authorList>
            <person name="Gaisin V.A."/>
            <person name="Kalashnikov A.M."/>
            <person name="Sukhacheva M.V."/>
            <person name="Grouzdev D.S."/>
            <person name="Ivanov T.M."/>
            <person name="Kuznetsov B."/>
            <person name="Gorlenko V.M."/>
        </authorList>
    </citation>
    <scope>NUCLEOTIDE SEQUENCE [LARGE SCALE GENOMIC DNA]</scope>
    <source>
        <strain evidence="7">isl-2</strain>
    </source>
</reference>
<dbReference type="OrthoDB" id="139030at2"/>
<name>A0A178MB67_9CHLR</name>
<keyword evidence="2 5" id="KW-0812">Transmembrane</keyword>
<evidence type="ECO:0000313" key="7">
    <source>
        <dbReference type="Proteomes" id="UP000078287"/>
    </source>
</evidence>
<evidence type="ECO:0000256" key="2">
    <source>
        <dbReference type="ARBA" id="ARBA00022692"/>
    </source>
</evidence>
<evidence type="ECO:0000256" key="4">
    <source>
        <dbReference type="ARBA" id="ARBA00023136"/>
    </source>
</evidence>
<dbReference type="EMBL" id="LWQS01000049">
    <property type="protein sequence ID" value="OAN46041.1"/>
    <property type="molecule type" value="Genomic_DNA"/>
</dbReference>
<dbReference type="GO" id="GO:0016020">
    <property type="term" value="C:membrane"/>
    <property type="evidence" value="ECO:0007669"/>
    <property type="project" value="UniProtKB-SubCell"/>
</dbReference>
<feature type="transmembrane region" description="Helical" evidence="5">
    <location>
        <begin position="128"/>
        <end position="151"/>
    </location>
</feature>
<evidence type="ECO:0000256" key="1">
    <source>
        <dbReference type="ARBA" id="ARBA00004141"/>
    </source>
</evidence>
<sequence length="513" mass="54864">MSAEPSPNAGSPPPISGARLARNASAMMVAQLLTWSMAFLVAIFQPRILGPLAIGQLSIAFSIWMIAGVLITFGMDTYLTKAIAREPQRTGALVGTSMLVRVVLWTIGCLAVFGYDLLAITADPTQTALIWIIGIMTLLTVLSSGLVAALNGLEQVHYVSLVTVISKIVLTIVSLGLLFAGFNVIWIGWANVLAALVALAGDAFFLFRQHAPRWSFDLAAARSMLLASKQYLVTALTLMVYQQIDRLFIALFASTEAVGWYGTAVNLFGTLMFFPMAIGTVIFPTLTRRFAAGQNHLSQAARPIFNIMLALSMPIGLGLLALAEPIALLLYGEAFRPTGTVLAVLGLVLICTYLNTVLSQLLIAAERTAALNMIMIAATIATLPLDFVLVPWTDQAFGNGALGGALAYTITELGILIAAIKVLPKGTLGAQNWRTSGLTGLAGIGMVLSIWWLRESAFFFLAVPLGMVVYTGLVLALRALPAEDMAIIKEALTKALERIPFLRRKLAAMPPKA</sequence>
<dbReference type="CDD" id="cd13128">
    <property type="entry name" value="MATE_Wzx_like"/>
    <property type="match status" value="1"/>
</dbReference>
<feature type="transmembrane region" description="Helical" evidence="5">
    <location>
        <begin position="26"/>
        <end position="45"/>
    </location>
</feature>
<feature type="transmembrane region" description="Helical" evidence="5">
    <location>
        <begin position="186"/>
        <end position="207"/>
    </location>
</feature>
<feature type="transmembrane region" description="Helical" evidence="5">
    <location>
        <begin position="304"/>
        <end position="332"/>
    </location>
</feature>